<name>A0AAV4PAC8_CAEEX</name>
<dbReference type="EMBL" id="BPLR01004267">
    <property type="protein sequence ID" value="GIX93574.1"/>
    <property type="molecule type" value="Genomic_DNA"/>
</dbReference>
<evidence type="ECO:0000313" key="2">
    <source>
        <dbReference type="Proteomes" id="UP001054945"/>
    </source>
</evidence>
<comment type="caution">
    <text evidence="1">The sequence shown here is derived from an EMBL/GenBank/DDBJ whole genome shotgun (WGS) entry which is preliminary data.</text>
</comment>
<sequence length="79" mass="9236">MCYSYLDSYTGLPGHKVRGMLYRSQFRENASDFAEVDSREPPSSELPRNLRIISRWNGKWLQRHNGDLMESTPILHPNL</sequence>
<gene>
    <name evidence="1" type="ORF">CEXT_108771</name>
</gene>
<dbReference type="Proteomes" id="UP001054945">
    <property type="component" value="Unassembled WGS sequence"/>
</dbReference>
<organism evidence="1 2">
    <name type="scientific">Caerostris extrusa</name>
    <name type="common">Bark spider</name>
    <name type="synonym">Caerostris bankana</name>
    <dbReference type="NCBI Taxonomy" id="172846"/>
    <lineage>
        <taxon>Eukaryota</taxon>
        <taxon>Metazoa</taxon>
        <taxon>Ecdysozoa</taxon>
        <taxon>Arthropoda</taxon>
        <taxon>Chelicerata</taxon>
        <taxon>Arachnida</taxon>
        <taxon>Araneae</taxon>
        <taxon>Araneomorphae</taxon>
        <taxon>Entelegynae</taxon>
        <taxon>Araneoidea</taxon>
        <taxon>Araneidae</taxon>
        <taxon>Caerostris</taxon>
    </lineage>
</organism>
<keyword evidence="2" id="KW-1185">Reference proteome</keyword>
<reference evidence="1 2" key="1">
    <citation type="submission" date="2021-06" db="EMBL/GenBank/DDBJ databases">
        <title>Caerostris extrusa draft genome.</title>
        <authorList>
            <person name="Kono N."/>
            <person name="Arakawa K."/>
        </authorList>
    </citation>
    <scope>NUCLEOTIDE SEQUENCE [LARGE SCALE GENOMIC DNA]</scope>
</reference>
<protein>
    <submittedName>
        <fullName evidence="1">Uncharacterized protein</fullName>
    </submittedName>
</protein>
<proteinExistence type="predicted"/>
<dbReference type="AlphaFoldDB" id="A0AAV4PAC8"/>
<accession>A0AAV4PAC8</accession>
<evidence type="ECO:0000313" key="1">
    <source>
        <dbReference type="EMBL" id="GIX93574.1"/>
    </source>
</evidence>